<reference evidence="2" key="1">
    <citation type="journal article" date="2019" name="Sci. Rep.">
        <title>Draft genome of Tanacetum cinerariifolium, the natural source of mosquito coil.</title>
        <authorList>
            <person name="Yamashiro T."/>
            <person name="Shiraishi A."/>
            <person name="Satake H."/>
            <person name="Nakayama K."/>
        </authorList>
    </citation>
    <scope>NUCLEOTIDE SEQUENCE</scope>
</reference>
<feature type="region of interest" description="Disordered" evidence="1">
    <location>
        <begin position="1"/>
        <end position="58"/>
    </location>
</feature>
<protein>
    <submittedName>
        <fullName evidence="2">Uncharacterized protein</fullName>
    </submittedName>
</protein>
<evidence type="ECO:0000313" key="2">
    <source>
        <dbReference type="EMBL" id="GFC85259.1"/>
    </source>
</evidence>
<feature type="compositionally biased region" description="Basic and acidic residues" evidence="1">
    <location>
        <begin position="20"/>
        <end position="34"/>
    </location>
</feature>
<comment type="caution">
    <text evidence="2">The sequence shown here is derived from an EMBL/GenBank/DDBJ whole genome shotgun (WGS) entry which is preliminary data.</text>
</comment>
<name>A0A699RDC8_TANCI</name>
<feature type="non-terminal residue" evidence="2">
    <location>
        <position position="1"/>
    </location>
</feature>
<sequence length="58" mass="6428">TASESALAKEPMQTTQDLEEPAHLEFETGAHDDQPIAEASQYPDWFPQQAKPPTPDHP</sequence>
<accession>A0A699RDC8</accession>
<proteinExistence type="predicted"/>
<dbReference type="AlphaFoldDB" id="A0A699RDC8"/>
<dbReference type="EMBL" id="BKCJ011099039">
    <property type="protein sequence ID" value="GFC85259.1"/>
    <property type="molecule type" value="Genomic_DNA"/>
</dbReference>
<gene>
    <name evidence="2" type="ORF">Tci_857229</name>
</gene>
<evidence type="ECO:0000256" key="1">
    <source>
        <dbReference type="SAM" id="MobiDB-lite"/>
    </source>
</evidence>
<organism evidence="2">
    <name type="scientific">Tanacetum cinerariifolium</name>
    <name type="common">Dalmatian daisy</name>
    <name type="synonym">Chrysanthemum cinerariifolium</name>
    <dbReference type="NCBI Taxonomy" id="118510"/>
    <lineage>
        <taxon>Eukaryota</taxon>
        <taxon>Viridiplantae</taxon>
        <taxon>Streptophyta</taxon>
        <taxon>Embryophyta</taxon>
        <taxon>Tracheophyta</taxon>
        <taxon>Spermatophyta</taxon>
        <taxon>Magnoliopsida</taxon>
        <taxon>eudicotyledons</taxon>
        <taxon>Gunneridae</taxon>
        <taxon>Pentapetalae</taxon>
        <taxon>asterids</taxon>
        <taxon>campanulids</taxon>
        <taxon>Asterales</taxon>
        <taxon>Asteraceae</taxon>
        <taxon>Asteroideae</taxon>
        <taxon>Anthemideae</taxon>
        <taxon>Anthemidinae</taxon>
        <taxon>Tanacetum</taxon>
    </lineage>
</organism>